<dbReference type="GO" id="GO:0030638">
    <property type="term" value="P:polyketide metabolic process"/>
    <property type="evidence" value="ECO:0007669"/>
    <property type="project" value="InterPro"/>
</dbReference>
<evidence type="ECO:0008006" key="3">
    <source>
        <dbReference type="Google" id="ProtNLM"/>
    </source>
</evidence>
<dbReference type="InterPro" id="IPR032710">
    <property type="entry name" value="NTF2-like_dom_sf"/>
</dbReference>
<accession>A0A2S5TG04</accession>
<keyword evidence="2" id="KW-1185">Reference proteome</keyword>
<reference evidence="1 2" key="1">
    <citation type="submission" date="2018-02" db="EMBL/GenBank/DDBJ databases">
        <title>Genome sequencing of Solimonas sp. HR-BB.</title>
        <authorList>
            <person name="Lee Y."/>
            <person name="Jeon C.O."/>
        </authorList>
    </citation>
    <scope>NUCLEOTIDE SEQUENCE [LARGE SCALE GENOMIC DNA]</scope>
    <source>
        <strain evidence="1 2">HR-BB</strain>
    </source>
</reference>
<protein>
    <recommendedName>
        <fullName evidence="3">SnoaL-like domain-containing protein</fullName>
    </recommendedName>
</protein>
<gene>
    <name evidence="1" type="ORF">C3942_10925</name>
</gene>
<dbReference type="Gene3D" id="3.10.450.50">
    <property type="match status" value="1"/>
</dbReference>
<dbReference type="RefSeq" id="WP_104230419.1">
    <property type="nucleotide sequence ID" value="NZ_PSNW01000005.1"/>
</dbReference>
<evidence type="ECO:0000313" key="2">
    <source>
        <dbReference type="Proteomes" id="UP000238220"/>
    </source>
</evidence>
<dbReference type="OrthoDB" id="7055993at2"/>
<dbReference type="EMBL" id="PSNW01000005">
    <property type="protein sequence ID" value="PPE73905.1"/>
    <property type="molecule type" value="Genomic_DNA"/>
</dbReference>
<dbReference type="Proteomes" id="UP000238220">
    <property type="component" value="Unassembled WGS sequence"/>
</dbReference>
<sequence length="322" mass="34714">MNALAVISGLLRGLLQAPRHLGFAQRFLGQWNAHDVAGICTSMRGGRYRDPLTQTHLAGEALQRHVQALFTAFPDLQLGLTGPVMTGRNAVSARYRLSGHHTGPLPGDMGIDTVTPTGRALSLEATLFIAFDGDGTVRVENHFDLQELAGQLDFLALLMPRQQGDYQFGAYYRLHKGNPTPPEAIGITWLQVRGGRAPFDQAAQVTNAVLESFAGKPGFVTGIIGARPPDADGRSSGFTLSAWESLEALEANLLPNPDHQQVVQQFMKEGLAYGTHSRVYQLVRAKPVMIACPACGKKNNAHKKVHACSACGAALEPAPAYW</sequence>
<dbReference type="SUPFAM" id="SSF54427">
    <property type="entry name" value="NTF2-like"/>
    <property type="match status" value="1"/>
</dbReference>
<dbReference type="AlphaFoldDB" id="A0A2S5TG04"/>
<comment type="caution">
    <text evidence="1">The sequence shown here is derived from an EMBL/GenBank/DDBJ whole genome shotgun (WGS) entry which is preliminary data.</text>
</comment>
<dbReference type="Pfam" id="PF07366">
    <property type="entry name" value="SnoaL"/>
    <property type="match status" value="1"/>
</dbReference>
<proteinExistence type="predicted"/>
<dbReference type="InterPro" id="IPR009959">
    <property type="entry name" value="Cyclase_SnoaL-like"/>
</dbReference>
<name>A0A2S5TG04_9GAMM</name>
<organism evidence="1 2">
    <name type="scientific">Solimonas fluminis</name>
    <dbReference type="NCBI Taxonomy" id="2086571"/>
    <lineage>
        <taxon>Bacteria</taxon>
        <taxon>Pseudomonadati</taxon>
        <taxon>Pseudomonadota</taxon>
        <taxon>Gammaproteobacteria</taxon>
        <taxon>Nevskiales</taxon>
        <taxon>Nevskiaceae</taxon>
        <taxon>Solimonas</taxon>
    </lineage>
</organism>
<evidence type="ECO:0000313" key="1">
    <source>
        <dbReference type="EMBL" id="PPE73905.1"/>
    </source>
</evidence>